<feature type="region of interest" description="Disordered" evidence="1">
    <location>
        <begin position="96"/>
        <end position="116"/>
    </location>
</feature>
<dbReference type="Proteomes" id="UP000019376">
    <property type="component" value="Unassembled WGS sequence"/>
</dbReference>
<organism evidence="2 3">
    <name type="scientific">Penicillium oxalicum (strain 114-2 / CGMCC 5302)</name>
    <name type="common">Penicillium decumbens</name>
    <dbReference type="NCBI Taxonomy" id="933388"/>
    <lineage>
        <taxon>Eukaryota</taxon>
        <taxon>Fungi</taxon>
        <taxon>Dikarya</taxon>
        <taxon>Ascomycota</taxon>
        <taxon>Pezizomycotina</taxon>
        <taxon>Eurotiomycetes</taxon>
        <taxon>Eurotiomycetidae</taxon>
        <taxon>Eurotiales</taxon>
        <taxon>Aspergillaceae</taxon>
        <taxon>Penicillium</taxon>
    </lineage>
</organism>
<evidence type="ECO:0000256" key="1">
    <source>
        <dbReference type="SAM" id="MobiDB-lite"/>
    </source>
</evidence>
<dbReference type="EMBL" id="KB644412">
    <property type="protein sequence ID" value="EPS30536.1"/>
    <property type="molecule type" value="Genomic_DNA"/>
</dbReference>
<name>S7ZPF9_PENO1</name>
<proteinExistence type="predicted"/>
<reference evidence="2 3" key="1">
    <citation type="journal article" date="2013" name="PLoS ONE">
        <title>Genomic and secretomic analyses reveal unique features of the lignocellulolytic enzyme system of Penicillium decumbens.</title>
        <authorList>
            <person name="Liu G."/>
            <person name="Zhang L."/>
            <person name="Wei X."/>
            <person name="Zou G."/>
            <person name="Qin Y."/>
            <person name="Ma L."/>
            <person name="Li J."/>
            <person name="Zheng H."/>
            <person name="Wang S."/>
            <person name="Wang C."/>
            <person name="Xun L."/>
            <person name="Zhao G.-P."/>
            <person name="Zhou Z."/>
            <person name="Qu Y."/>
        </authorList>
    </citation>
    <scope>NUCLEOTIDE SEQUENCE [LARGE SCALE GENOMIC DNA]</scope>
    <source>
        <strain evidence="3">114-2 / CGMCC 5302</strain>
    </source>
</reference>
<dbReference type="HOGENOM" id="CLU_915590_0_0_1"/>
<accession>S7ZPF9</accession>
<feature type="compositionally biased region" description="Basic and acidic residues" evidence="1">
    <location>
        <begin position="104"/>
        <end position="116"/>
    </location>
</feature>
<sequence length="304" mass="33606">MVEFLIMTDSSVLKVQYLTAYYPRVRCPNSPSWYPHIRRGFQIDRSAVAFQRSGIWDVFGQTVGDSQSINQSNCHSSTEHEHQSAAIILANMTAAPETGPASDRSSDDQNRSHEEPSWSYKSISIYRHAALELQVDASVRSLDISTPVSGSAAQGNLPRPASGRLVSAAGLFSPVSSGRLSPLDPFLVYRWHRTTRQVSRVCQSSWELRAASIWCPLIAVVSFPHAIESTLTMIMLMKDGNASSLHTPATSPTRRRLPQQRQLDRIATPNIETDIRCFSHPSFKVLTCQAHTKTSKGPGPLCLS</sequence>
<gene>
    <name evidence="2" type="ORF">PDE_05488</name>
</gene>
<evidence type="ECO:0000313" key="2">
    <source>
        <dbReference type="EMBL" id="EPS30536.1"/>
    </source>
</evidence>
<protein>
    <submittedName>
        <fullName evidence="2">Uncharacterized protein</fullName>
    </submittedName>
</protein>
<keyword evidence="3" id="KW-1185">Reference proteome</keyword>
<dbReference type="AlphaFoldDB" id="S7ZPF9"/>
<evidence type="ECO:0000313" key="3">
    <source>
        <dbReference type="Proteomes" id="UP000019376"/>
    </source>
</evidence>